<feature type="transmembrane region" description="Helical" evidence="1">
    <location>
        <begin position="53"/>
        <end position="74"/>
    </location>
</feature>
<accession>A0A9W6F212</accession>
<organism evidence="2 3">
    <name type="scientific">Pleodorina starrii</name>
    <dbReference type="NCBI Taxonomy" id="330485"/>
    <lineage>
        <taxon>Eukaryota</taxon>
        <taxon>Viridiplantae</taxon>
        <taxon>Chlorophyta</taxon>
        <taxon>core chlorophytes</taxon>
        <taxon>Chlorophyceae</taxon>
        <taxon>CS clade</taxon>
        <taxon>Chlamydomonadales</taxon>
        <taxon>Volvocaceae</taxon>
        <taxon>Pleodorina</taxon>
    </lineage>
</organism>
<evidence type="ECO:0000313" key="3">
    <source>
        <dbReference type="Proteomes" id="UP001165080"/>
    </source>
</evidence>
<dbReference type="Proteomes" id="UP001165080">
    <property type="component" value="Unassembled WGS sequence"/>
</dbReference>
<reference evidence="2 3" key="1">
    <citation type="journal article" date="2023" name="Commun. Biol.">
        <title>Reorganization of the ancestral sex-determining regions during the evolution of trioecy in Pleodorina starrii.</title>
        <authorList>
            <person name="Takahashi K."/>
            <person name="Suzuki S."/>
            <person name="Kawai-Toyooka H."/>
            <person name="Yamamoto K."/>
            <person name="Hamaji T."/>
            <person name="Ootsuki R."/>
            <person name="Yamaguchi H."/>
            <person name="Kawachi M."/>
            <person name="Higashiyama T."/>
            <person name="Nozaki H."/>
        </authorList>
    </citation>
    <scope>NUCLEOTIDE SEQUENCE [LARGE SCALE GENOMIC DNA]</scope>
    <source>
        <strain evidence="2 3">NIES-4479</strain>
    </source>
</reference>
<dbReference type="EMBL" id="BRXU01000007">
    <property type="protein sequence ID" value="GLC52890.1"/>
    <property type="molecule type" value="Genomic_DNA"/>
</dbReference>
<keyword evidence="3" id="KW-1185">Reference proteome</keyword>
<dbReference type="AlphaFoldDB" id="A0A9W6F212"/>
<feature type="transmembrane region" description="Helical" evidence="1">
    <location>
        <begin position="26"/>
        <end position="46"/>
    </location>
</feature>
<proteinExistence type="predicted"/>
<comment type="caution">
    <text evidence="2">The sequence shown here is derived from an EMBL/GenBank/DDBJ whole genome shotgun (WGS) entry which is preliminary data.</text>
</comment>
<protein>
    <submittedName>
        <fullName evidence="2">Uncharacterized protein</fullName>
    </submittedName>
</protein>
<name>A0A9W6F212_9CHLO</name>
<evidence type="ECO:0000256" key="1">
    <source>
        <dbReference type="SAM" id="Phobius"/>
    </source>
</evidence>
<keyword evidence="1" id="KW-1133">Transmembrane helix</keyword>
<keyword evidence="1" id="KW-0812">Transmembrane</keyword>
<evidence type="ECO:0000313" key="2">
    <source>
        <dbReference type="EMBL" id="GLC52890.1"/>
    </source>
</evidence>
<keyword evidence="1" id="KW-0472">Membrane</keyword>
<sequence length="79" mass="9058">MGLVTSLTYATRHGDMQLPHDLALRVLYGCSCSILLMWALVVPFVFRFRLTRRVGVLAVLVYAAYQTVYIWAVVHDSRR</sequence>
<gene>
    <name evidence="2" type="primary">PLESTB001075</name>
    <name evidence="2" type="ORF">PLESTB_000685000</name>
</gene>